<evidence type="ECO:0000313" key="2">
    <source>
        <dbReference type="Proteomes" id="UP000244069"/>
    </source>
</evidence>
<dbReference type="Proteomes" id="UP000244069">
    <property type="component" value="Unassembled WGS sequence"/>
</dbReference>
<evidence type="ECO:0000313" key="1">
    <source>
        <dbReference type="EMBL" id="PTX49636.1"/>
    </source>
</evidence>
<dbReference type="OrthoDB" id="9794241at2"/>
<proteinExistence type="predicted"/>
<sequence length="216" mass="24159">MAEAIDLTHFYDDTRAFLSELATNNDRDWFQAHKARYDSDLKRPAEKLLADLAPRLARLGGSRTRGKLFRPHRDMRFSEDKRPYNTHLHLLWTHPDGRGWFFGLSPDYATAGAGVMEFTAEVLAAYHRAVAAPGGSRLAKLLEGAGWRLDAPALARVPAPYSAEHPREALLRRKGLVAWQDNLDAALRNDPRAALERAFTALAPLQHWLATVLAGT</sequence>
<comment type="caution">
    <text evidence="1">The sequence shown here is derived from an EMBL/GenBank/DDBJ whole genome shotgun (WGS) entry which is preliminary data.</text>
</comment>
<dbReference type="RefSeq" id="WP_107975262.1">
    <property type="nucleotide sequence ID" value="NZ_BMEZ01000006.1"/>
</dbReference>
<gene>
    <name evidence="1" type="ORF">C8N44_10611</name>
</gene>
<dbReference type="PIRSF" id="PIRSF028451">
    <property type="entry name" value="UCP028451"/>
    <property type="match status" value="1"/>
</dbReference>
<accession>A0A2T6B0M9</accession>
<dbReference type="InterPro" id="IPR015996">
    <property type="entry name" value="UCP028451"/>
</dbReference>
<dbReference type="PANTHER" id="PTHR36452">
    <property type="entry name" value="CHROMOSOME 12, WHOLE GENOME SHOTGUN SEQUENCE"/>
    <property type="match status" value="1"/>
</dbReference>
<dbReference type="AlphaFoldDB" id="A0A2T6B0M9"/>
<protein>
    <submittedName>
        <fullName evidence="1">Uncharacterized protein (TIGR02453 family)</fullName>
    </submittedName>
</protein>
<name>A0A2T6B0M9_9RHOB</name>
<dbReference type="EMBL" id="QBKN01000006">
    <property type="protein sequence ID" value="PTX49636.1"/>
    <property type="molecule type" value="Genomic_DNA"/>
</dbReference>
<dbReference type="Pfam" id="PF09365">
    <property type="entry name" value="DUF2461"/>
    <property type="match status" value="1"/>
</dbReference>
<organism evidence="1 2">
    <name type="scientific">Allosediminivita pacifica</name>
    <dbReference type="NCBI Taxonomy" id="1267769"/>
    <lineage>
        <taxon>Bacteria</taxon>
        <taxon>Pseudomonadati</taxon>
        <taxon>Pseudomonadota</taxon>
        <taxon>Alphaproteobacteria</taxon>
        <taxon>Rhodobacterales</taxon>
        <taxon>Paracoccaceae</taxon>
        <taxon>Allosediminivita</taxon>
    </lineage>
</organism>
<dbReference type="NCBIfam" id="TIGR02453">
    <property type="entry name" value="TIGR02453 family protein"/>
    <property type="match status" value="1"/>
</dbReference>
<dbReference type="PANTHER" id="PTHR36452:SF1">
    <property type="entry name" value="DUF2461 DOMAIN-CONTAINING PROTEIN"/>
    <property type="match status" value="1"/>
</dbReference>
<keyword evidence="2" id="KW-1185">Reference proteome</keyword>
<reference evidence="1 2" key="1">
    <citation type="submission" date="2018-04" db="EMBL/GenBank/DDBJ databases">
        <title>Genomic Encyclopedia of Archaeal and Bacterial Type Strains, Phase II (KMG-II): from individual species to whole genera.</title>
        <authorList>
            <person name="Goeker M."/>
        </authorList>
    </citation>
    <scope>NUCLEOTIDE SEQUENCE [LARGE SCALE GENOMIC DNA]</scope>
    <source>
        <strain evidence="1 2">DSM 29329</strain>
    </source>
</reference>
<dbReference type="InterPro" id="IPR012808">
    <property type="entry name" value="CHP02453"/>
</dbReference>